<gene>
    <name evidence="1" type="ORF">S01H1_12304</name>
</gene>
<organism evidence="1">
    <name type="scientific">marine sediment metagenome</name>
    <dbReference type="NCBI Taxonomy" id="412755"/>
    <lineage>
        <taxon>unclassified sequences</taxon>
        <taxon>metagenomes</taxon>
        <taxon>ecological metagenomes</taxon>
    </lineage>
</organism>
<reference evidence="1" key="1">
    <citation type="journal article" date="2014" name="Front. Microbiol.">
        <title>High frequency of phylogenetically diverse reductive dehalogenase-homologous genes in deep subseafloor sedimentary metagenomes.</title>
        <authorList>
            <person name="Kawai M."/>
            <person name="Futagami T."/>
            <person name="Toyoda A."/>
            <person name="Takaki Y."/>
            <person name="Nishi S."/>
            <person name="Hori S."/>
            <person name="Arai W."/>
            <person name="Tsubouchi T."/>
            <person name="Morono Y."/>
            <person name="Uchiyama I."/>
            <person name="Ito T."/>
            <person name="Fujiyama A."/>
            <person name="Inagaki F."/>
            <person name="Takami H."/>
        </authorList>
    </citation>
    <scope>NUCLEOTIDE SEQUENCE</scope>
    <source>
        <strain evidence="1">Expedition CK06-06</strain>
    </source>
</reference>
<protein>
    <submittedName>
        <fullName evidence="1">Uncharacterized protein</fullName>
    </submittedName>
</protein>
<evidence type="ECO:0000313" key="1">
    <source>
        <dbReference type="EMBL" id="GAF67671.1"/>
    </source>
</evidence>
<name>X0RXC6_9ZZZZ</name>
<sequence>SVSRFRGTAAIVVPTEDEHLILLDVHEIEQMRRMGRQNDLGGVVSVNTLRDFAQQPNNVLKAFGMDAVLGLLNEDEFRRRWMIS</sequence>
<dbReference type="AlphaFoldDB" id="X0RXC6"/>
<feature type="non-terminal residue" evidence="1">
    <location>
        <position position="1"/>
    </location>
</feature>
<dbReference type="EMBL" id="BARS01006304">
    <property type="protein sequence ID" value="GAF67671.1"/>
    <property type="molecule type" value="Genomic_DNA"/>
</dbReference>
<proteinExistence type="predicted"/>
<accession>X0RXC6</accession>
<comment type="caution">
    <text evidence="1">The sequence shown here is derived from an EMBL/GenBank/DDBJ whole genome shotgun (WGS) entry which is preliminary data.</text>
</comment>